<keyword evidence="7" id="KW-0883">Thioether bond</keyword>
<gene>
    <name evidence="10" type="ORF">PGLA2088_LOCUS5887</name>
    <name evidence="11" type="ORF">PGLA2088_LOCUS9590</name>
</gene>
<sequence>VRPMTSSQGLGSTAFLAVGGAPRAAATLRGEQRPSEYRVPGSPPGRPQVTSHDTPAFWAALAASLHLAASLAVGTRPMRSSAAGHSARFIGRRRLSPFWGPSSALRPTSGLAGTLAERQDAESSEKEPHRTGEGALREETQFLDLQSLIRQLRDELPARPSKGDPISGEVVAKITKMLQNTKLNPREWRQHAVYRRGRYTRNIVGSSPNQFVVLLLCWERGQQSPIHDHTGAHCFIKMLSGKLTERHFAWAPDGSAGPEADAEPLTMDASVPSKSVGFMHDSLGLHRIENPSSEEAAVSLHIYSPPFQECLVFPPTGGPPRTAPMVSVFDSGSNGQPQASPTGGRESLGAPQSLHDFCMALSEQSQKQEAGTRLDSNVVMDLLLPTDMSPMEWASFASPAHFSEFHPVQHVIHCDDEFSVIVTCWSPGQSVPAHTVGRGRAMWLKVVQGNLCYEEFSGGLFPWESGVESQEVLAEGSTSSMEECGVRLHRLVNQSDTQPAVSVQVFSPPLTQFTFNTVNGTERKDIHRLLGHGGIAAPVAPKSMAANMRGLVRTAGCWYLSFSGLKALLQGHLSRPDASDAAVSALLRKAVFNPDEWRERLVQGAAPGAQSLAISDGEPSIAGVPTPRYVLLAQEKHYTMLLAFWEHRSHEHCVARVRSSGRSWTLVLEGELEERTFFQGSQGPELRRAGTLKEDSLSFVGNPPPASGGGSPHSEWTERSHESDSPCVSLHIYCPQLPE</sequence>
<feature type="region of interest" description="Disordered" evidence="9">
    <location>
        <begin position="101"/>
        <end position="137"/>
    </location>
</feature>
<dbReference type="InterPro" id="IPR014710">
    <property type="entry name" value="RmlC-like_jellyroll"/>
</dbReference>
<dbReference type="EMBL" id="CAJNNW010010620">
    <property type="protein sequence ID" value="CAE8652288.1"/>
    <property type="molecule type" value="Genomic_DNA"/>
</dbReference>
<feature type="compositionally biased region" description="Basic and acidic residues" evidence="9">
    <location>
        <begin position="117"/>
        <end position="137"/>
    </location>
</feature>
<dbReference type="EMBL" id="CAJNNW010005743">
    <property type="protein sequence ID" value="CAE8647671.1"/>
    <property type="molecule type" value="Genomic_DNA"/>
</dbReference>
<evidence type="ECO:0000256" key="9">
    <source>
        <dbReference type="SAM" id="MobiDB-lite"/>
    </source>
</evidence>
<evidence type="ECO:0000313" key="10">
    <source>
        <dbReference type="EMBL" id="CAE8647671.1"/>
    </source>
</evidence>
<protein>
    <recommendedName>
        <fullName evidence="2">cysteine dioxygenase</fullName>
        <ecNumber evidence="2">1.13.11.20</ecNumber>
    </recommendedName>
</protein>
<dbReference type="PANTHER" id="PTHR12918:SF1">
    <property type="entry name" value="CYSTEINE DIOXYGENASE TYPE 1"/>
    <property type="match status" value="1"/>
</dbReference>
<accession>A0A813IG06</accession>
<feature type="binding site" evidence="8">
    <location>
        <position position="227"/>
    </location>
    <ligand>
        <name>Fe cation</name>
        <dbReference type="ChEBI" id="CHEBI:24875"/>
        <note>catalytic</note>
    </ligand>
</feature>
<feature type="binding site" evidence="8">
    <location>
        <position position="229"/>
    </location>
    <ligand>
        <name>Fe cation</name>
        <dbReference type="ChEBI" id="CHEBI:24875"/>
        <note>catalytic</note>
    </ligand>
</feature>
<name>A0A813IG06_POLGL</name>
<evidence type="ECO:0000256" key="6">
    <source>
        <dbReference type="ARBA" id="ARBA00023004"/>
    </source>
</evidence>
<dbReference type="AlphaFoldDB" id="A0A813IG06"/>
<evidence type="ECO:0000256" key="2">
    <source>
        <dbReference type="ARBA" id="ARBA00013133"/>
    </source>
</evidence>
<dbReference type="GO" id="GO:0008198">
    <property type="term" value="F:ferrous iron binding"/>
    <property type="evidence" value="ECO:0007669"/>
    <property type="project" value="TreeGrafter"/>
</dbReference>
<keyword evidence="6 8" id="KW-0408">Iron</keyword>
<feature type="cross-link" description="3'-(S-cysteinyl)-tyrosine (Cys-Tyr)" evidence="7">
    <location>
        <begin position="234"/>
        <end position="303"/>
    </location>
</feature>
<dbReference type="SUPFAM" id="SSF51182">
    <property type="entry name" value="RmlC-like cupins"/>
    <property type="match status" value="2"/>
</dbReference>
<dbReference type="Proteomes" id="UP000626109">
    <property type="component" value="Unassembled WGS sequence"/>
</dbReference>
<dbReference type="InterPro" id="IPR011051">
    <property type="entry name" value="RmlC_Cupin_sf"/>
</dbReference>
<comment type="caution">
    <text evidence="11">The sequence shown here is derived from an EMBL/GenBank/DDBJ whole genome shotgun (WGS) entry which is preliminary data.</text>
</comment>
<comment type="similarity">
    <text evidence="1">Belongs to the cysteine dioxygenase family.</text>
</comment>
<feature type="compositionally biased region" description="Polar residues" evidence="9">
    <location>
        <begin position="330"/>
        <end position="341"/>
    </location>
</feature>
<evidence type="ECO:0000256" key="4">
    <source>
        <dbReference type="ARBA" id="ARBA00022964"/>
    </source>
</evidence>
<evidence type="ECO:0000256" key="7">
    <source>
        <dbReference type="PIRSR" id="PIRSR610300-50"/>
    </source>
</evidence>
<dbReference type="InterPro" id="IPR010300">
    <property type="entry name" value="CDO_1"/>
</dbReference>
<feature type="region of interest" description="Disordered" evidence="9">
    <location>
        <begin position="321"/>
        <end position="349"/>
    </location>
</feature>
<dbReference type="Gene3D" id="2.60.120.10">
    <property type="entry name" value="Jelly Rolls"/>
    <property type="match status" value="2"/>
</dbReference>
<dbReference type="GO" id="GO:0017172">
    <property type="term" value="F:cysteine dioxygenase activity"/>
    <property type="evidence" value="ECO:0007669"/>
    <property type="project" value="UniProtKB-EC"/>
</dbReference>
<proteinExistence type="inferred from homology"/>
<evidence type="ECO:0000313" key="12">
    <source>
        <dbReference type="Proteomes" id="UP000626109"/>
    </source>
</evidence>
<feature type="non-terminal residue" evidence="11">
    <location>
        <position position="1"/>
    </location>
</feature>
<organism evidence="11 12">
    <name type="scientific">Polarella glacialis</name>
    <name type="common">Dinoflagellate</name>
    <dbReference type="NCBI Taxonomy" id="89957"/>
    <lineage>
        <taxon>Eukaryota</taxon>
        <taxon>Sar</taxon>
        <taxon>Alveolata</taxon>
        <taxon>Dinophyceae</taxon>
        <taxon>Suessiales</taxon>
        <taxon>Suessiaceae</taxon>
        <taxon>Polarella</taxon>
    </lineage>
</organism>
<feature type="region of interest" description="Disordered" evidence="9">
    <location>
        <begin position="25"/>
        <end position="51"/>
    </location>
</feature>
<keyword evidence="4" id="KW-0223">Dioxygenase</keyword>
<dbReference type="PANTHER" id="PTHR12918">
    <property type="entry name" value="CYSTEINE DIOXYGENASE"/>
    <property type="match status" value="1"/>
</dbReference>
<dbReference type="CDD" id="cd10548">
    <property type="entry name" value="cupin_CDO"/>
    <property type="match status" value="1"/>
</dbReference>
<feature type="non-terminal residue" evidence="11">
    <location>
        <position position="739"/>
    </location>
</feature>
<keyword evidence="5" id="KW-0560">Oxidoreductase</keyword>
<feature type="compositionally biased region" description="Basic and acidic residues" evidence="9">
    <location>
        <begin position="715"/>
        <end position="724"/>
    </location>
</feature>
<dbReference type="Pfam" id="PF05995">
    <property type="entry name" value="CDO_I"/>
    <property type="match status" value="2"/>
</dbReference>
<feature type="region of interest" description="Disordered" evidence="9">
    <location>
        <begin position="696"/>
        <end position="726"/>
    </location>
</feature>
<keyword evidence="3 8" id="KW-0479">Metal-binding</keyword>
<dbReference type="EC" id="1.13.11.20" evidence="2"/>
<evidence type="ECO:0000313" key="11">
    <source>
        <dbReference type="EMBL" id="CAE8652288.1"/>
    </source>
</evidence>
<evidence type="ECO:0000256" key="1">
    <source>
        <dbReference type="ARBA" id="ARBA00006622"/>
    </source>
</evidence>
<reference evidence="11" key="1">
    <citation type="submission" date="2021-02" db="EMBL/GenBank/DDBJ databases">
        <authorList>
            <person name="Dougan E. K."/>
            <person name="Rhodes N."/>
            <person name="Thang M."/>
            <person name="Chan C."/>
        </authorList>
    </citation>
    <scope>NUCLEOTIDE SEQUENCE</scope>
</reference>
<evidence type="ECO:0000256" key="5">
    <source>
        <dbReference type="ARBA" id="ARBA00023002"/>
    </source>
</evidence>
<feature type="binding site" evidence="8">
    <location>
        <position position="286"/>
    </location>
    <ligand>
        <name>Fe cation</name>
        <dbReference type="ChEBI" id="CHEBI:24875"/>
        <note>catalytic</note>
    </ligand>
</feature>
<evidence type="ECO:0000256" key="8">
    <source>
        <dbReference type="PIRSR" id="PIRSR610300-51"/>
    </source>
</evidence>
<evidence type="ECO:0000256" key="3">
    <source>
        <dbReference type="ARBA" id="ARBA00022723"/>
    </source>
</evidence>